<sequence>PGPYALYGCGAAPVSAPRLALALTAAGRPAPRRVLVHAAPTADAPDRDHLRRLAAAVALPVGFLEEALAADGPEPADPAHPWHPILVLNTPSPARGAGAGDGAAGRDATGHPVDHRPSPAVSSDREDRARRLGREVRAALLGEGGAAPVPTPGGAGMTAAGFREAMAHLASPVAVVTALDDRGTPRSFTAGSLCSLSEDPPLVLVCLNRRSAVHEVFTTTERFVINVLTERQAGLARAFARHDRAGAEAGLLLTGDGPPVLPEAAARFHCRLRQVLPGGDHRILVGLLEHAEVTPAAPLVHHRRGFHRPVAVPESPAASPDPAVVREVLAR</sequence>
<dbReference type="InterPro" id="IPR002563">
    <property type="entry name" value="Flavin_Rdtase-like_dom"/>
</dbReference>
<dbReference type="SMART" id="SM00903">
    <property type="entry name" value="Flavin_Reduct"/>
    <property type="match status" value="1"/>
</dbReference>
<feature type="domain" description="Flavin reductase like" evidence="3">
    <location>
        <begin position="166"/>
        <end position="308"/>
    </location>
</feature>
<reference evidence="5" key="1">
    <citation type="submission" date="2019-10" db="EMBL/GenBank/DDBJ databases">
        <title>Streptomyces sp. nov., a novel actinobacterium isolated from alkaline environment.</title>
        <authorList>
            <person name="Golinska P."/>
        </authorList>
    </citation>
    <scope>NUCLEOTIDE SEQUENCE [LARGE SCALE GENOMIC DNA]</scope>
    <source>
        <strain evidence="5">DSM 42108</strain>
    </source>
</reference>
<gene>
    <name evidence="4" type="ORF">FOE67_21965</name>
</gene>
<keyword evidence="1" id="KW-0560">Oxidoreductase</keyword>
<dbReference type="PANTHER" id="PTHR30466:SF1">
    <property type="entry name" value="FMN REDUCTASE (NADH) RUTF"/>
    <property type="match status" value="1"/>
</dbReference>
<name>A0A7W3XYK0_9ACTN</name>
<dbReference type="SUPFAM" id="SSF50475">
    <property type="entry name" value="FMN-binding split barrel"/>
    <property type="match status" value="1"/>
</dbReference>
<dbReference type="InterPro" id="IPR012349">
    <property type="entry name" value="Split_barrel_FMN-bd"/>
</dbReference>
<dbReference type="Proteomes" id="UP000530234">
    <property type="component" value="Unassembled WGS sequence"/>
</dbReference>
<dbReference type="GO" id="GO:0010181">
    <property type="term" value="F:FMN binding"/>
    <property type="evidence" value="ECO:0007669"/>
    <property type="project" value="InterPro"/>
</dbReference>
<comment type="caution">
    <text evidence="4">The sequence shown here is derived from an EMBL/GenBank/DDBJ whole genome shotgun (WGS) entry which is preliminary data.</text>
</comment>
<feature type="non-terminal residue" evidence="4">
    <location>
        <position position="1"/>
    </location>
</feature>
<evidence type="ECO:0000313" key="5">
    <source>
        <dbReference type="Proteomes" id="UP000530234"/>
    </source>
</evidence>
<organism evidence="4 5">
    <name type="scientific">Streptomyces calidiresistens</name>
    <dbReference type="NCBI Taxonomy" id="1485586"/>
    <lineage>
        <taxon>Bacteria</taxon>
        <taxon>Bacillati</taxon>
        <taxon>Actinomycetota</taxon>
        <taxon>Actinomycetes</taxon>
        <taxon>Kitasatosporales</taxon>
        <taxon>Streptomycetaceae</taxon>
        <taxon>Streptomyces</taxon>
    </lineage>
</organism>
<evidence type="ECO:0000256" key="2">
    <source>
        <dbReference type="SAM" id="MobiDB-lite"/>
    </source>
</evidence>
<evidence type="ECO:0000256" key="1">
    <source>
        <dbReference type="ARBA" id="ARBA00023002"/>
    </source>
</evidence>
<evidence type="ECO:0000313" key="4">
    <source>
        <dbReference type="EMBL" id="MBB0232089.1"/>
    </source>
</evidence>
<protein>
    <recommendedName>
        <fullName evidence="3">Flavin reductase like domain-containing protein</fullName>
    </recommendedName>
</protein>
<dbReference type="RefSeq" id="WP_182666639.1">
    <property type="nucleotide sequence ID" value="NZ_VKHS01000751.1"/>
</dbReference>
<dbReference type="GO" id="GO:0042602">
    <property type="term" value="F:riboflavin reductase (NADPH) activity"/>
    <property type="evidence" value="ECO:0007669"/>
    <property type="project" value="TreeGrafter"/>
</dbReference>
<keyword evidence="5" id="KW-1185">Reference proteome</keyword>
<dbReference type="EMBL" id="VKHS01000751">
    <property type="protein sequence ID" value="MBB0232089.1"/>
    <property type="molecule type" value="Genomic_DNA"/>
</dbReference>
<dbReference type="Pfam" id="PF01613">
    <property type="entry name" value="Flavin_Reduct"/>
    <property type="match status" value="1"/>
</dbReference>
<dbReference type="Gene3D" id="2.30.110.10">
    <property type="entry name" value="Electron Transport, Fmn-binding Protein, Chain A"/>
    <property type="match status" value="1"/>
</dbReference>
<evidence type="ECO:0000259" key="3">
    <source>
        <dbReference type="SMART" id="SM00903"/>
    </source>
</evidence>
<dbReference type="PANTHER" id="PTHR30466">
    <property type="entry name" value="FLAVIN REDUCTASE"/>
    <property type="match status" value="1"/>
</dbReference>
<accession>A0A7W3XYK0</accession>
<feature type="region of interest" description="Disordered" evidence="2">
    <location>
        <begin position="91"/>
        <end position="129"/>
    </location>
</feature>
<dbReference type="AlphaFoldDB" id="A0A7W3XYK0"/>
<feature type="compositionally biased region" description="Basic and acidic residues" evidence="2">
    <location>
        <begin position="108"/>
        <end position="129"/>
    </location>
</feature>
<proteinExistence type="predicted"/>
<dbReference type="InterPro" id="IPR050268">
    <property type="entry name" value="NADH-dep_flavin_reductase"/>
</dbReference>